<proteinExistence type="predicted"/>
<evidence type="ECO:0000313" key="5">
    <source>
        <dbReference type="Proteomes" id="UP001553161"/>
    </source>
</evidence>
<gene>
    <name evidence="4" type="ORF">AB0T83_15800</name>
</gene>
<dbReference type="InterPro" id="IPR005653">
    <property type="entry name" value="OstA-like_N"/>
</dbReference>
<evidence type="ECO:0000259" key="3">
    <source>
        <dbReference type="Pfam" id="PF03968"/>
    </source>
</evidence>
<name>A0ABV3L9I9_9RHOB</name>
<dbReference type="PANTHER" id="PTHR36504">
    <property type="entry name" value="LIPOPOLYSACCHARIDE EXPORT SYSTEM PROTEIN LPTA"/>
    <property type="match status" value="1"/>
</dbReference>
<keyword evidence="5" id="KW-1185">Reference proteome</keyword>
<reference evidence="4 5" key="1">
    <citation type="submission" date="2024-07" db="EMBL/GenBank/DDBJ databases">
        <authorList>
            <person name="Kang M."/>
        </authorList>
    </citation>
    <scope>NUCLEOTIDE SEQUENCE [LARGE SCALE GENOMIC DNA]</scope>
    <source>
        <strain evidence="4 5">DFM31</strain>
    </source>
</reference>
<sequence length="170" mass="18009">MRRHFRIILGLVALGLAQPVAAQTSVATGGFRNADPDAPVEVTSDQLDLTRDAGTALFTGNVVAVQGDMRLSAQWVLVEYVVLEDGSLGSDIKTITARDDVLLVTPEEAAEGDEAIYTPLTNEVVMTGNVLLTQGANTVAGERLVVDLETGIGQVAGRVRTILQPQDEQP</sequence>
<keyword evidence="1 2" id="KW-0732">Signal</keyword>
<comment type="caution">
    <text evidence="4">The sequence shown here is derived from an EMBL/GenBank/DDBJ whole genome shotgun (WGS) entry which is preliminary data.</text>
</comment>
<dbReference type="EMBL" id="JBFBVU010000024">
    <property type="protein sequence ID" value="MEV8468239.1"/>
    <property type="molecule type" value="Genomic_DNA"/>
</dbReference>
<dbReference type="Pfam" id="PF03968">
    <property type="entry name" value="LptD_N"/>
    <property type="match status" value="1"/>
</dbReference>
<dbReference type="Proteomes" id="UP001553161">
    <property type="component" value="Unassembled WGS sequence"/>
</dbReference>
<accession>A0ABV3L9I9</accession>
<organism evidence="4 5">
    <name type="scientific">Meridianimarinicoccus marinus</name>
    <dbReference type="NCBI Taxonomy" id="3231483"/>
    <lineage>
        <taxon>Bacteria</taxon>
        <taxon>Pseudomonadati</taxon>
        <taxon>Pseudomonadota</taxon>
        <taxon>Alphaproteobacteria</taxon>
        <taxon>Rhodobacterales</taxon>
        <taxon>Paracoccaceae</taxon>
        <taxon>Meridianimarinicoccus</taxon>
    </lineage>
</organism>
<feature type="signal peptide" evidence="2">
    <location>
        <begin position="1"/>
        <end position="22"/>
    </location>
</feature>
<dbReference type="RefSeq" id="WP_366194191.1">
    <property type="nucleotide sequence ID" value="NZ_JBFBVU010000024.1"/>
</dbReference>
<feature type="domain" description="Organic solvent tolerance-like N-terminal" evidence="3">
    <location>
        <begin position="41"/>
        <end position="151"/>
    </location>
</feature>
<dbReference type="PANTHER" id="PTHR36504:SF1">
    <property type="entry name" value="LIPOPOLYSACCHARIDE EXPORT SYSTEM PROTEIN LPTA"/>
    <property type="match status" value="1"/>
</dbReference>
<evidence type="ECO:0000256" key="1">
    <source>
        <dbReference type="ARBA" id="ARBA00022729"/>
    </source>
</evidence>
<protein>
    <submittedName>
        <fullName evidence="4">LptA/OstA family protein</fullName>
    </submittedName>
</protein>
<evidence type="ECO:0000313" key="4">
    <source>
        <dbReference type="EMBL" id="MEV8468239.1"/>
    </source>
</evidence>
<feature type="chain" id="PRO_5046986982" evidence="2">
    <location>
        <begin position="23"/>
        <end position="170"/>
    </location>
</feature>
<dbReference type="InterPro" id="IPR052037">
    <property type="entry name" value="LPS_export_LptA"/>
</dbReference>
<dbReference type="Gene3D" id="2.60.450.10">
    <property type="entry name" value="Lipopolysaccharide (LPS) transport protein A like domain"/>
    <property type="match status" value="1"/>
</dbReference>
<evidence type="ECO:0000256" key="2">
    <source>
        <dbReference type="SAM" id="SignalP"/>
    </source>
</evidence>